<dbReference type="Proteomes" id="UP000747542">
    <property type="component" value="Unassembled WGS sequence"/>
</dbReference>
<proteinExistence type="predicted"/>
<dbReference type="GO" id="GO:0008442">
    <property type="term" value="F:3-hydroxyisobutyrate dehydrogenase activity"/>
    <property type="evidence" value="ECO:0007669"/>
    <property type="project" value="TreeGrafter"/>
</dbReference>
<evidence type="ECO:0000259" key="2">
    <source>
        <dbReference type="Pfam" id="PF03446"/>
    </source>
</evidence>
<feature type="region of interest" description="Disordered" evidence="1">
    <location>
        <begin position="250"/>
        <end position="270"/>
    </location>
</feature>
<comment type="caution">
    <text evidence="4">The sequence shown here is derived from an EMBL/GenBank/DDBJ whole genome shotgun (WGS) entry which is preliminary data.</text>
</comment>
<gene>
    <name evidence="4" type="primary">Hibadh-L2</name>
    <name evidence="4" type="ORF">Hamer_G018444</name>
</gene>
<dbReference type="GO" id="GO:0005739">
    <property type="term" value="C:mitochondrion"/>
    <property type="evidence" value="ECO:0007669"/>
    <property type="project" value="TreeGrafter"/>
</dbReference>
<evidence type="ECO:0000256" key="1">
    <source>
        <dbReference type="SAM" id="MobiDB-lite"/>
    </source>
</evidence>
<accession>A0A8J5K6L4</accession>
<dbReference type="SUPFAM" id="SSF48179">
    <property type="entry name" value="6-phosphogluconate dehydrogenase C-terminal domain-like"/>
    <property type="match status" value="1"/>
</dbReference>
<evidence type="ECO:0000259" key="3">
    <source>
        <dbReference type="Pfam" id="PF14833"/>
    </source>
</evidence>
<dbReference type="SUPFAM" id="SSF51735">
    <property type="entry name" value="NAD(P)-binding Rossmann-fold domains"/>
    <property type="match status" value="1"/>
</dbReference>
<protein>
    <submittedName>
        <fullName evidence="4">3-hydroxyisobutyrate dehydrogenase-like 2</fullName>
    </submittedName>
</protein>
<dbReference type="InterPro" id="IPR029752">
    <property type="entry name" value="D-isomer_DH_CS1"/>
</dbReference>
<sequence length="286" mass="30868">MFRCVRACVHLSRCTRVGRRGLHGASQATTVGVVGCGNVGAAVSHNLHRQGFRVVGAYDPDPARYADLPPGVTYGILAGLSKDKVWIDHSTTDSDQTMVYSEEAQKVGAYVLEAPITGGLASLKKGQMVVHLGGDKRVADAMTPLLNASYSKVFYVGEIGTAMMVKVISNMLACVHIIAMGEVLMLGKRAQLDLKTLWQAIRVSAGNSFVWETGAPLVFTGSYDPGFTMALQNKDLQLGYDMARKYESVHDRHPDGHELPPPPEGGGLRTPEEVLVLSPVGWHRDP</sequence>
<dbReference type="GO" id="GO:0051287">
    <property type="term" value="F:NAD binding"/>
    <property type="evidence" value="ECO:0007669"/>
    <property type="project" value="InterPro"/>
</dbReference>
<dbReference type="Pfam" id="PF03446">
    <property type="entry name" value="NAD_binding_2"/>
    <property type="match status" value="1"/>
</dbReference>
<dbReference type="PANTHER" id="PTHR22981:SF84">
    <property type="entry name" value="3-HYDROXYISOBUTYRATE DEHYDROGENASE"/>
    <property type="match status" value="1"/>
</dbReference>
<dbReference type="Gene3D" id="1.10.1040.10">
    <property type="entry name" value="N-(1-d-carboxylethyl)-l-norvaline Dehydrogenase, domain 2"/>
    <property type="match status" value="1"/>
</dbReference>
<evidence type="ECO:0000313" key="4">
    <source>
        <dbReference type="EMBL" id="KAG7168010.1"/>
    </source>
</evidence>
<dbReference type="PANTHER" id="PTHR22981">
    <property type="entry name" value="3-HYDROXYISOBUTYRATE DEHYDROGENASE-RELATED"/>
    <property type="match status" value="1"/>
</dbReference>
<dbReference type="Gene3D" id="3.40.50.720">
    <property type="entry name" value="NAD(P)-binding Rossmann-like Domain"/>
    <property type="match status" value="2"/>
</dbReference>
<dbReference type="InterPro" id="IPR029154">
    <property type="entry name" value="HIBADH-like_NADP-bd"/>
</dbReference>
<organism evidence="4 5">
    <name type="scientific">Homarus americanus</name>
    <name type="common">American lobster</name>
    <dbReference type="NCBI Taxonomy" id="6706"/>
    <lineage>
        <taxon>Eukaryota</taxon>
        <taxon>Metazoa</taxon>
        <taxon>Ecdysozoa</taxon>
        <taxon>Arthropoda</taxon>
        <taxon>Crustacea</taxon>
        <taxon>Multicrustacea</taxon>
        <taxon>Malacostraca</taxon>
        <taxon>Eumalacostraca</taxon>
        <taxon>Eucarida</taxon>
        <taxon>Decapoda</taxon>
        <taxon>Pleocyemata</taxon>
        <taxon>Astacidea</taxon>
        <taxon>Nephropoidea</taxon>
        <taxon>Nephropidae</taxon>
        <taxon>Homarus</taxon>
    </lineage>
</organism>
<dbReference type="GO" id="GO:0050661">
    <property type="term" value="F:NADP binding"/>
    <property type="evidence" value="ECO:0007669"/>
    <property type="project" value="InterPro"/>
</dbReference>
<dbReference type="AlphaFoldDB" id="A0A8J5K6L4"/>
<dbReference type="InterPro" id="IPR036291">
    <property type="entry name" value="NAD(P)-bd_dom_sf"/>
</dbReference>
<dbReference type="InterPro" id="IPR008927">
    <property type="entry name" value="6-PGluconate_DH-like_C_sf"/>
</dbReference>
<dbReference type="GO" id="GO:0006574">
    <property type="term" value="P:L-valine catabolic process"/>
    <property type="evidence" value="ECO:0007669"/>
    <property type="project" value="TreeGrafter"/>
</dbReference>
<dbReference type="Pfam" id="PF14833">
    <property type="entry name" value="NAD_binding_11"/>
    <property type="match status" value="1"/>
</dbReference>
<dbReference type="InterPro" id="IPR006115">
    <property type="entry name" value="6PGDH_NADP-bd"/>
</dbReference>
<feature type="domain" description="6-phosphogluconate dehydrogenase NADP-binding" evidence="2">
    <location>
        <begin position="75"/>
        <end position="157"/>
    </location>
</feature>
<keyword evidence="5" id="KW-1185">Reference proteome</keyword>
<dbReference type="PROSITE" id="PS00065">
    <property type="entry name" value="D_2_HYDROXYACID_DH_1"/>
    <property type="match status" value="1"/>
</dbReference>
<evidence type="ECO:0000313" key="5">
    <source>
        <dbReference type="Proteomes" id="UP000747542"/>
    </source>
</evidence>
<feature type="domain" description="3-hydroxyisobutyrate dehydrogenase-like NAD-binding" evidence="3">
    <location>
        <begin position="160"/>
        <end position="246"/>
    </location>
</feature>
<name>A0A8J5K6L4_HOMAM</name>
<reference evidence="4" key="1">
    <citation type="journal article" date="2021" name="Sci. Adv.">
        <title>The American lobster genome reveals insights on longevity, neural, and immune adaptations.</title>
        <authorList>
            <person name="Polinski J.M."/>
            <person name="Zimin A.V."/>
            <person name="Clark K.F."/>
            <person name="Kohn A.B."/>
            <person name="Sadowski N."/>
            <person name="Timp W."/>
            <person name="Ptitsyn A."/>
            <person name="Khanna P."/>
            <person name="Romanova D.Y."/>
            <person name="Williams P."/>
            <person name="Greenwood S.J."/>
            <person name="Moroz L.L."/>
            <person name="Walt D.R."/>
            <person name="Bodnar A.G."/>
        </authorList>
    </citation>
    <scope>NUCLEOTIDE SEQUENCE</scope>
    <source>
        <strain evidence="4">GMGI-L3</strain>
    </source>
</reference>
<dbReference type="EMBL" id="JAHLQT010021080">
    <property type="protein sequence ID" value="KAG7168010.1"/>
    <property type="molecule type" value="Genomic_DNA"/>
</dbReference>
<dbReference type="InterPro" id="IPR013328">
    <property type="entry name" value="6PGD_dom2"/>
</dbReference>